<evidence type="ECO:0000256" key="6">
    <source>
        <dbReference type="ARBA" id="ARBA00023125"/>
    </source>
</evidence>
<protein>
    <recommendedName>
        <fullName evidence="8">Abasic site processing protein</fullName>
        <ecNumber evidence="8">3.4.-.-</ecNumber>
    </recommendedName>
</protein>
<dbReference type="InterPro" id="IPR036590">
    <property type="entry name" value="SRAP-like"/>
</dbReference>
<evidence type="ECO:0000256" key="5">
    <source>
        <dbReference type="ARBA" id="ARBA00023124"/>
    </source>
</evidence>
<reference evidence="9 10" key="1">
    <citation type="submission" date="2016-10" db="EMBL/GenBank/DDBJ databases">
        <authorList>
            <person name="de Groot N.N."/>
        </authorList>
    </citation>
    <scope>NUCLEOTIDE SEQUENCE [LARGE SCALE GENOMIC DNA]</scope>
    <source>
        <strain evidence="9 10">DSM 16195</strain>
    </source>
</reference>
<keyword evidence="7" id="KW-0456">Lyase</keyword>
<proteinExistence type="inferred from homology"/>
<dbReference type="EC" id="3.4.-.-" evidence="8"/>
<keyword evidence="4 8" id="KW-0378">Hydrolase</keyword>
<evidence type="ECO:0000256" key="4">
    <source>
        <dbReference type="ARBA" id="ARBA00022801"/>
    </source>
</evidence>
<organism evidence="9 10">
    <name type="scientific">Ulvibacter litoralis</name>
    <dbReference type="NCBI Taxonomy" id="227084"/>
    <lineage>
        <taxon>Bacteria</taxon>
        <taxon>Pseudomonadati</taxon>
        <taxon>Bacteroidota</taxon>
        <taxon>Flavobacteriia</taxon>
        <taxon>Flavobacteriales</taxon>
        <taxon>Flavobacteriaceae</taxon>
        <taxon>Ulvibacter</taxon>
    </lineage>
</organism>
<dbReference type="Proteomes" id="UP000199321">
    <property type="component" value="Unassembled WGS sequence"/>
</dbReference>
<dbReference type="Pfam" id="PF02586">
    <property type="entry name" value="SRAP"/>
    <property type="match status" value="1"/>
</dbReference>
<dbReference type="GO" id="GO:0016829">
    <property type="term" value="F:lyase activity"/>
    <property type="evidence" value="ECO:0007669"/>
    <property type="project" value="UniProtKB-KW"/>
</dbReference>
<dbReference type="InterPro" id="IPR003738">
    <property type="entry name" value="SRAP"/>
</dbReference>
<dbReference type="PANTHER" id="PTHR13604:SF0">
    <property type="entry name" value="ABASIC SITE PROCESSING PROTEIN HMCES"/>
    <property type="match status" value="1"/>
</dbReference>
<evidence type="ECO:0000313" key="10">
    <source>
        <dbReference type="Proteomes" id="UP000199321"/>
    </source>
</evidence>
<dbReference type="EMBL" id="FNBA01000004">
    <property type="protein sequence ID" value="SDE99431.1"/>
    <property type="molecule type" value="Genomic_DNA"/>
</dbReference>
<name>A0A1G7HGF2_9FLAO</name>
<dbReference type="Gene3D" id="3.90.1680.10">
    <property type="entry name" value="SOS response associated peptidase-like"/>
    <property type="match status" value="1"/>
</dbReference>
<evidence type="ECO:0000313" key="9">
    <source>
        <dbReference type="EMBL" id="SDE99431.1"/>
    </source>
</evidence>
<keyword evidence="3" id="KW-0227">DNA damage</keyword>
<dbReference type="STRING" id="227084.SAMN05421855_10477"/>
<dbReference type="GO" id="GO:0008233">
    <property type="term" value="F:peptidase activity"/>
    <property type="evidence" value="ECO:0007669"/>
    <property type="project" value="UniProtKB-KW"/>
</dbReference>
<evidence type="ECO:0000256" key="2">
    <source>
        <dbReference type="ARBA" id="ARBA00022670"/>
    </source>
</evidence>
<keyword evidence="5" id="KW-0190">Covalent protein-DNA linkage</keyword>
<keyword evidence="2 8" id="KW-0645">Protease</keyword>
<dbReference type="SUPFAM" id="SSF143081">
    <property type="entry name" value="BB1717-like"/>
    <property type="match status" value="1"/>
</dbReference>
<dbReference type="GO" id="GO:0106300">
    <property type="term" value="P:protein-DNA covalent cross-linking repair"/>
    <property type="evidence" value="ECO:0007669"/>
    <property type="project" value="InterPro"/>
</dbReference>
<comment type="similarity">
    <text evidence="1 8">Belongs to the SOS response-associated peptidase family.</text>
</comment>
<dbReference type="GO" id="GO:0006508">
    <property type="term" value="P:proteolysis"/>
    <property type="evidence" value="ECO:0007669"/>
    <property type="project" value="UniProtKB-KW"/>
</dbReference>
<keyword evidence="10" id="KW-1185">Reference proteome</keyword>
<gene>
    <name evidence="9" type="ORF">SAMN05421855_10477</name>
</gene>
<dbReference type="PANTHER" id="PTHR13604">
    <property type="entry name" value="DC12-RELATED"/>
    <property type="match status" value="1"/>
</dbReference>
<accession>A0A1G7HGF2</accession>
<dbReference type="AlphaFoldDB" id="A0A1G7HGF2"/>
<evidence type="ECO:0000256" key="3">
    <source>
        <dbReference type="ARBA" id="ARBA00022763"/>
    </source>
</evidence>
<dbReference type="GO" id="GO:0003697">
    <property type="term" value="F:single-stranded DNA binding"/>
    <property type="evidence" value="ECO:0007669"/>
    <property type="project" value="InterPro"/>
</dbReference>
<sequence>MCYETTLTKAKEQIEDYSQASFQIPLEFKPYYHLNGFSYPNLQIIKIDEPNAIYPASWGVVPQWGVKDIDGFRKKYNTLNTKSETLFDGVSKDLTSNRCLIIADGFFEPHKSNGVSIPQFCYIPSTEYNDGRDLFCFGGIYSEIDKTANAYSCSILTMEANNFFSEVHNVKKRMPLVLDEELHNEWFNEHLSNDNLKELMKHSFTSKTFNSHAVSRDLYKRGINTNKEYILQPIQKDTLF</sequence>
<evidence type="ECO:0000256" key="8">
    <source>
        <dbReference type="RuleBase" id="RU364100"/>
    </source>
</evidence>
<dbReference type="RefSeq" id="WP_093144741.1">
    <property type="nucleotide sequence ID" value="NZ_BMWO01000004.1"/>
</dbReference>
<dbReference type="OrthoDB" id="9782620at2"/>
<evidence type="ECO:0000256" key="7">
    <source>
        <dbReference type="ARBA" id="ARBA00023239"/>
    </source>
</evidence>
<evidence type="ECO:0000256" key="1">
    <source>
        <dbReference type="ARBA" id="ARBA00008136"/>
    </source>
</evidence>
<keyword evidence="6" id="KW-0238">DNA-binding</keyword>